<dbReference type="GO" id="GO:0005737">
    <property type="term" value="C:cytoplasm"/>
    <property type="evidence" value="ECO:0007669"/>
    <property type="project" value="UniProtKB-ARBA"/>
</dbReference>
<evidence type="ECO:0000256" key="1">
    <source>
        <dbReference type="ARBA" id="ARBA00004211"/>
    </source>
</evidence>
<evidence type="ECO:0000313" key="10">
    <source>
        <dbReference type="EMBL" id="EEC44823.1"/>
    </source>
</evidence>
<keyword evidence="8" id="KW-0472">Membrane</keyword>
<evidence type="ECO:0000256" key="9">
    <source>
        <dbReference type="SAM" id="MobiDB-lite"/>
    </source>
</evidence>
<accession>B7G9I3</accession>
<dbReference type="OrthoDB" id="430637at2759"/>
<evidence type="ECO:0000256" key="3">
    <source>
        <dbReference type="ARBA" id="ARBA00022448"/>
    </source>
</evidence>
<keyword evidence="4" id="KW-0812">Transmembrane</keyword>
<dbReference type="AlphaFoldDB" id="B7G9I3"/>
<evidence type="ECO:0000256" key="2">
    <source>
        <dbReference type="ARBA" id="ARBA00006108"/>
    </source>
</evidence>
<organism evidence="10 11">
    <name type="scientific">Phaeodactylum tricornutum (strain CCAP 1055/1)</name>
    <dbReference type="NCBI Taxonomy" id="556484"/>
    <lineage>
        <taxon>Eukaryota</taxon>
        <taxon>Sar</taxon>
        <taxon>Stramenopiles</taxon>
        <taxon>Ochrophyta</taxon>
        <taxon>Bacillariophyta</taxon>
        <taxon>Bacillariophyceae</taxon>
        <taxon>Bacillariophycidae</taxon>
        <taxon>Naviculales</taxon>
        <taxon>Phaeodactylaceae</taxon>
        <taxon>Phaeodactylum</taxon>
    </lineage>
</organism>
<evidence type="ECO:0000256" key="4">
    <source>
        <dbReference type="ARBA" id="ARBA00022692"/>
    </source>
</evidence>
<keyword evidence="11" id="KW-1185">Reference proteome</keyword>
<dbReference type="Gene3D" id="1.20.5.110">
    <property type="match status" value="1"/>
</dbReference>
<keyword evidence="5" id="KW-0653">Protein transport</keyword>
<keyword evidence="3" id="KW-0813">Transport</keyword>
<evidence type="ECO:0000256" key="6">
    <source>
        <dbReference type="ARBA" id="ARBA00022989"/>
    </source>
</evidence>
<dbReference type="CDD" id="cd15862">
    <property type="entry name" value="SNARE_Vti1"/>
    <property type="match status" value="1"/>
</dbReference>
<reference evidence="11" key="2">
    <citation type="submission" date="2008-08" db="EMBL/GenBank/DDBJ databases">
        <authorList>
            <consortium name="Diatom Consortium"/>
            <person name="Grigoriev I."/>
            <person name="Grimwood J."/>
            <person name="Kuo A."/>
            <person name="Otillar R.P."/>
            <person name="Salamov A."/>
            <person name="Detter J.C."/>
            <person name="Lindquist E."/>
            <person name="Shapiro H."/>
            <person name="Lucas S."/>
            <person name="Glavina del Rio T."/>
            <person name="Pitluck S."/>
            <person name="Rokhsar D."/>
            <person name="Bowler C."/>
        </authorList>
    </citation>
    <scope>GENOME REANNOTATION</scope>
    <source>
        <strain evidence="11">CCAP 1055/1</strain>
    </source>
</reference>
<dbReference type="InParanoid" id="B7G9I3"/>
<dbReference type="Proteomes" id="UP000000759">
    <property type="component" value="Chromosome 20"/>
</dbReference>
<comment type="similarity">
    <text evidence="2">Belongs to the VTI1 family.</text>
</comment>
<protein>
    <recommendedName>
        <fullName evidence="12">t-SNARE coiled-coil homology domain-containing protein</fullName>
    </recommendedName>
</protein>
<sequence length="170" mass="19559">MSRQQFDEYRQEYSLLLQQILASQDALTTAPLVDECQILLDQMKLEARCCPDRSIQTELWERHALCVTQLTDWHDLSSPGSSGPDRSVAVPTHSPRTDARDHFRVSNETLERARRVAADTEQVGAQIVSELREQRETIQTSQARVRVMHSLTDTANGIVTNMSQPWWRRR</sequence>
<evidence type="ECO:0008006" key="12">
    <source>
        <dbReference type="Google" id="ProtNLM"/>
    </source>
</evidence>
<dbReference type="GO" id="GO:0016020">
    <property type="term" value="C:membrane"/>
    <property type="evidence" value="ECO:0007669"/>
    <property type="project" value="UniProtKB-SubCell"/>
</dbReference>
<dbReference type="Pfam" id="PF12352">
    <property type="entry name" value="V-SNARE_C"/>
    <property type="match status" value="1"/>
</dbReference>
<keyword evidence="7" id="KW-0175">Coiled coil</keyword>
<reference evidence="10 11" key="1">
    <citation type="journal article" date="2008" name="Nature">
        <title>The Phaeodactylum genome reveals the evolutionary history of diatom genomes.</title>
        <authorList>
            <person name="Bowler C."/>
            <person name="Allen A.E."/>
            <person name="Badger J.H."/>
            <person name="Grimwood J."/>
            <person name="Jabbari K."/>
            <person name="Kuo A."/>
            <person name="Maheswari U."/>
            <person name="Martens C."/>
            <person name="Maumus F."/>
            <person name="Otillar R.P."/>
            <person name="Rayko E."/>
            <person name="Salamov A."/>
            <person name="Vandepoele K."/>
            <person name="Beszteri B."/>
            <person name="Gruber A."/>
            <person name="Heijde M."/>
            <person name="Katinka M."/>
            <person name="Mock T."/>
            <person name="Valentin K."/>
            <person name="Verret F."/>
            <person name="Berges J.A."/>
            <person name="Brownlee C."/>
            <person name="Cadoret J.P."/>
            <person name="Chiovitti A."/>
            <person name="Choi C.J."/>
            <person name="Coesel S."/>
            <person name="De Martino A."/>
            <person name="Detter J.C."/>
            <person name="Durkin C."/>
            <person name="Falciatore A."/>
            <person name="Fournet J."/>
            <person name="Haruta M."/>
            <person name="Huysman M.J."/>
            <person name="Jenkins B.D."/>
            <person name="Jiroutova K."/>
            <person name="Jorgensen R.E."/>
            <person name="Joubert Y."/>
            <person name="Kaplan A."/>
            <person name="Kroger N."/>
            <person name="Kroth P.G."/>
            <person name="La Roche J."/>
            <person name="Lindquist E."/>
            <person name="Lommer M."/>
            <person name="Martin-Jezequel V."/>
            <person name="Lopez P.J."/>
            <person name="Lucas S."/>
            <person name="Mangogna M."/>
            <person name="McGinnis K."/>
            <person name="Medlin L.K."/>
            <person name="Montsant A."/>
            <person name="Oudot-Le Secq M.P."/>
            <person name="Napoli C."/>
            <person name="Obornik M."/>
            <person name="Parker M.S."/>
            <person name="Petit J.L."/>
            <person name="Porcel B.M."/>
            <person name="Poulsen N."/>
            <person name="Robison M."/>
            <person name="Rychlewski L."/>
            <person name="Rynearson T.A."/>
            <person name="Schmutz J."/>
            <person name="Shapiro H."/>
            <person name="Siaut M."/>
            <person name="Stanley M."/>
            <person name="Sussman M.R."/>
            <person name="Taylor A.R."/>
            <person name="Vardi A."/>
            <person name="von Dassow P."/>
            <person name="Vyverman W."/>
            <person name="Willis A."/>
            <person name="Wyrwicz L.S."/>
            <person name="Rokhsar D.S."/>
            <person name="Weissenbach J."/>
            <person name="Armbrust E.V."/>
            <person name="Green B.R."/>
            <person name="Van de Peer Y."/>
            <person name="Grigoriev I.V."/>
        </authorList>
    </citation>
    <scope>NUCLEOTIDE SEQUENCE [LARGE SCALE GENOMIC DNA]</scope>
    <source>
        <strain evidence="10 11">CCAP 1055/1</strain>
    </source>
</reference>
<dbReference type="GeneID" id="7195331"/>
<dbReference type="GO" id="GO:0015031">
    <property type="term" value="P:protein transport"/>
    <property type="evidence" value="ECO:0007669"/>
    <property type="project" value="UniProtKB-KW"/>
</dbReference>
<keyword evidence="6" id="KW-1133">Transmembrane helix</keyword>
<dbReference type="FunFam" id="1.20.5.110:FF:000002">
    <property type="entry name" value="Vesicle transport through interaction with t-SNAREsB"/>
    <property type="match status" value="1"/>
</dbReference>
<name>B7G9I3_PHATC</name>
<dbReference type="KEGG" id="pti:PHATRDRAFT_49105"/>
<dbReference type="HOGENOM" id="CLU_1573698_0_0_1"/>
<dbReference type="PaxDb" id="2850-Phatr49105"/>
<evidence type="ECO:0000256" key="7">
    <source>
        <dbReference type="ARBA" id="ARBA00023054"/>
    </source>
</evidence>
<dbReference type="EMBL" id="CM000622">
    <property type="protein sequence ID" value="EEC44823.1"/>
    <property type="molecule type" value="Genomic_DNA"/>
</dbReference>
<feature type="region of interest" description="Disordered" evidence="9">
    <location>
        <begin position="76"/>
        <end position="99"/>
    </location>
</feature>
<dbReference type="SUPFAM" id="SSF58038">
    <property type="entry name" value="SNARE fusion complex"/>
    <property type="match status" value="1"/>
</dbReference>
<comment type="subcellular location">
    <subcellularLocation>
        <location evidence="1">Membrane</location>
        <topology evidence="1">Single-pass type IV membrane protein</topology>
    </subcellularLocation>
</comment>
<evidence type="ECO:0000256" key="5">
    <source>
        <dbReference type="ARBA" id="ARBA00022927"/>
    </source>
</evidence>
<proteinExistence type="inferred from homology"/>
<evidence type="ECO:0000256" key="8">
    <source>
        <dbReference type="ARBA" id="ARBA00023136"/>
    </source>
</evidence>
<evidence type="ECO:0000313" key="11">
    <source>
        <dbReference type="Proteomes" id="UP000000759"/>
    </source>
</evidence>
<gene>
    <name evidence="10" type="ORF">PHATRDRAFT_49105</name>
</gene>
<dbReference type="RefSeq" id="XP_002183641.1">
    <property type="nucleotide sequence ID" value="XM_002183605.1"/>
</dbReference>